<evidence type="ECO:0000313" key="2">
    <source>
        <dbReference type="Proteomes" id="UP001499884"/>
    </source>
</evidence>
<accession>A0ABP7DZ75</accession>
<gene>
    <name evidence="1" type="ORF">GCM10023082_05960</name>
</gene>
<evidence type="ECO:0000313" key="1">
    <source>
        <dbReference type="EMBL" id="GAA3710898.1"/>
    </source>
</evidence>
<dbReference type="InterPro" id="IPR011009">
    <property type="entry name" value="Kinase-like_dom_sf"/>
</dbReference>
<dbReference type="EMBL" id="BAABEP010000002">
    <property type="protein sequence ID" value="GAA3710898.1"/>
    <property type="molecule type" value="Genomic_DNA"/>
</dbReference>
<organism evidence="1 2">
    <name type="scientific">Streptomyces tremellae</name>
    <dbReference type="NCBI Taxonomy" id="1124239"/>
    <lineage>
        <taxon>Bacteria</taxon>
        <taxon>Bacillati</taxon>
        <taxon>Actinomycetota</taxon>
        <taxon>Actinomycetes</taxon>
        <taxon>Kitasatosporales</taxon>
        <taxon>Streptomycetaceae</taxon>
        <taxon>Streptomyces</taxon>
    </lineage>
</organism>
<reference evidence="2" key="1">
    <citation type="journal article" date="2019" name="Int. J. Syst. Evol. Microbiol.">
        <title>The Global Catalogue of Microorganisms (GCM) 10K type strain sequencing project: providing services to taxonomists for standard genome sequencing and annotation.</title>
        <authorList>
            <consortium name="The Broad Institute Genomics Platform"/>
            <consortium name="The Broad Institute Genome Sequencing Center for Infectious Disease"/>
            <person name="Wu L."/>
            <person name="Ma J."/>
        </authorList>
    </citation>
    <scope>NUCLEOTIDE SEQUENCE [LARGE SCALE GENOMIC DNA]</scope>
    <source>
        <strain evidence="2">JCM 30846</strain>
    </source>
</reference>
<comment type="caution">
    <text evidence="1">The sequence shown here is derived from an EMBL/GenBank/DDBJ whole genome shotgun (WGS) entry which is preliminary data.</text>
</comment>
<keyword evidence="2" id="KW-1185">Reference proteome</keyword>
<proteinExistence type="predicted"/>
<dbReference type="Proteomes" id="UP001499884">
    <property type="component" value="Unassembled WGS sequence"/>
</dbReference>
<dbReference type="SUPFAM" id="SSF56112">
    <property type="entry name" value="Protein kinase-like (PK-like)"/>
    <property type="match status" value="1"/>
</dbReference>
<name>A0ABP7DZ75_9ACTN</name>
<sequence length="276" mass="29358">MTKLGWKSLPSAARKAIETRVGPVSGWTAAATGMNSTVAGALHTSAGTVFVKAAEHGHPWAAQRTEAVINPHVTPVSPRLLLHVDTAGWDVLVFEFVPGRSADLGPGSPDLDPVADVVAALGRLPLPDLALPTVQEHFTTGGETAELEQLAGRDLLHLDLNPDNIRVNTRARIVDWASPTVGAAWVDVAGLIVRLLDAGHTPESADRWARRMPAWRSAPAAGVAVHAAVNARAWAKTAQRAPFPWAVRLADAAEQWLHYRARLDRVAGPGDAHGAW</sequence>
<evidence type="ECO:0008006" key="3">
    <source>
        <dbReference type="Google" id="ProtNLM"/>
    </source>
</evidence>
<protein>
    <recommendedName>
        <fullName evidence="3">Aminoglycoside phosphotransferase</fullName>
    </recommendedName>
</protein>
<dbReference type="RefSeq" id="WP_345640641.1">
    <property type="nucleotide sequence ID" value="NZ_BAABEP010000002.1"/>
</dbReference>